<gene>
    <name evidence="14" type="ORF">JF922_09640</name>
</gene>
<evidence type="ECO:0000256" key="4">
    <source>
        <dbReference type="ARBA" id="ARBA00005204"/>
    </source>
</evidence>
<evidence type="ECO:0000256" key="2">
    <source>
        <dbReference type="ARBA" id="ARBA00001460"/>
    </source>
</evidence>
<dbReference type="Gene3D" id="3.10.20.810">
    <property type="entry name" value="Phosphoribosyl-AMP cyclohydrolase"/>
    <property type="match status" value="1"/>
</dbReference>
<evidence type="ECO:0000256" key="5">
    <source>
        <dbReference type="ARBA" id="ARBA00007731"/>
    </source>
</evidence>
<comment type="caution">
    <text evidence="14">The sequence shown here is derived from an EMBL/GenBank/DDBJ whole genome shotgun (WGS) entry which is preliminary data.</text>
</comment>
<comment type="pathway">
    <text evidence="3">Amino-acid biosynthesis; L-histidine biosynthesis; L-histidine from 5-phospho-alpha-D-ribose 1-diphosphate: step 3/9.</text>
</comment>
<comment type="catalytic activity">
    <reaction evidence="1">
        <text>1-(5-phospho-beta-D-ribosyl)-5'-AMP + H2O = 1-(5-phospho-beta-D-ribosyl)-5-[(5-phospho-beta-D-ribosylamino)methylideneamino]imidazole-4-carboxamide</text>
        <dbReference type="Rhea" id="RHEA:20049"/>
        <dbReference type="ChEBI" id="CHEBI:15377"/>
        <dbReference type="ChEBI" id="CHEBI:58435"/>
        <dbReference type="ChEBI" id="CHEBI:59457"/>
        <dbReference type="EC" id="3.5.4.19"/>
    </reaction>
</comment>
<dbReference type="PANTHER" id="PTHR42945">
    <property type="entry name" value="HISTIDINE BIOSYNTHESIS BIFUNCTIONAL PROTEIN"/>
    <property type="match status" value="1"/>
</dbReference>
<comment type="catalytic activity">
    <reaction evidence="2">
        <text>1-(5-phospho-beta-D-ribosyl)-ATP + H2O = 1-(5-phospho-beta-D-ribosyl)-5'-AMP + diphosphate + H(+)</text>
        <dbReference type="Rhea" id="RHEA:22828"/>
        <dbReference type="ChEBI" id="CHEBI:15377"/>
        <dbReference type="ChEBI" id="CHEBI:15378"/>
        <dbReference type="ChEBI" id="CHEBI:33019"/>
        <dbReference type="ChEBI" id="CHEBI:59457"/>
        <dbReference type="ChEBI" id="CHEBI:73183"/>
        <dbReference type="EC" id="3.6.1.31"/>
    </reaction>
</comment>
<keyword evidence="12" id="KW-0368">Histidine biosynthesis</keyword>
<dbReference type="RefSeq" id="WP_338201239.1">
    <property type="nucleotide sequence ID" value="NZ_JAEKNR010000105.1"/>
</dbReference>
<comment type="pathway">
    <text evidence="4">Amino-acid biosynthesis; L-histidine biosynthesis; L-histidine from 5-phospho-alpha-D-ribose 1-diphosphate: step 2/9.</text>
</comment>
<comment type="similarity">
    <text evidence="5">In the C-terminal section; belongs to the PRA-PH family.</text>
</comment>
<keyword evidence="10" id="KW-0028">Amino-acid biosynthesis</keyword>
<dbReference type="EMBL" id="JAEKNR010000105">
    <property type="protein sequence ID" value="MBJ7598331.1"/>
    <property type="molecule type" value="Genomic_DNA"/>
</dbReference>
<evidence type="ECO:0000313" key="14">
    <source>
        <dbReference type="EMBL" id="MBJ7598331.1"/>
    </source>
</evidence>
<dbReference type="InterPro" id="IPR038019">
    <property type="entry name" value="PRib_AMP_CycHydrolase_sf"/>
</dbReference>
<dbReference type="EC" id="3.5.4.19" evidence="8"/>
<keyword evidence="11" id="KW-0378">Hydrolase</keyword>
<comment type="similarity">
    <text evidence="6">In the N-terminal section; belongs to the PRA-CH family.</text>
</comment>
<dbReference type="Pfam" id="PF01502">
    <property type="entry name" value="PRA-CH"/>
    <property type="match status" value="1"/>
</dbReference>
<dbReference type="InterPro" id="IPR002496">
    <property type="entry name" value="PRib_AMP_CycHydrolase_dom"/>
</dbReference>
<proteinExistence type="inferred from homology"/>
<reference evidence="14" key="1">
    <citation type="submission" date="2020-10" db="EMBL/GenBank/DDBJ databases">
        <title>Ca. Dormibacterota MAGs.</title>
        <authorList>
            <person name="Montgomery K."/>
        </authorList>
    </citation>
    <scope>NUCLEOTIDE SEQUENCE [LARGE SCALE GENOMIC DNA]</scope>
    <source>
        <strain evidence="14">SC8812_S17_10</strain>
    </source>
</reference>
<evidence type="ECO:0000256" key="11">
    <source>
        <dbReference type="ARBA" id="ARBA00022801"/>
    </source>
</evidence>
<evidence type="ECO:0000256" key="6">
    <source>
        <dbReference type="ARBA" id="ARBA00008299"/>
    </source>
</evidence>
<evidence type="ECO:0000256" key="10">
    <source>
        <dbReference type="ARBA" id="ARBA00022605"/>
    </source>
</evidence>
<dbReference type="GO" id="GO:0000105">
    <property type="term" value="P:L-histidine biosynthetic process"/>
    <property type="evidence" value="ECO:0007669"/>
    <property type="project" value="UniProtKB-KW"/>
</dbReference>
<dbReference type="EC" id="3.6.1.31" evidence="7"/>
<feature type="domain" description="Phosphoribosyl-AMP cyclohydrolase" evidence="13">
    <location>
        <begin position="24"/>
        <end position="96"/>
    </location>
</feature>
<evidence type="ECO:0000313" key="15">
    <source>
        <dbReference type="Proteomes" id="UP000612893"/>
    </source>
</evidence>
<dbReference type="AlphaFoldDB" id="A0A934JYQ4"/>
<dbReference type="Proteomes" id="UP000612893">
    <property type="component" value="Unassembled WGS sequence"/>
</dbReference>
<dbReference type="SUPFAM" id="SSF141734">
    <property type="entry name" value="HisI-like"/>
    <property type="match status" value="1"/>
</dbReference>
<keyword evidence="15" id="KW-1185">Reference proteome</keyword>
<evidence type="ECO:0000256" key="3">
    <source>
        <dbReference type="ARBA" id="ARBA00005169"/>
    </source>
</evidence>
<evidence type="ECO:0000256" key="8">
    <source>
        <dbReference type="ARBA" id="ARBA00012721"/>
    </source>
</evidence>
<dbReference type="GO" id="GO:0004635">
    <property type="term" value="F:phosphoribosyl-AMP cyclohydrolase activity"/>
    <property type="evidence" value="ECO:0007669"/>
    <property type="project" value="UniProtKB-EC"/>
</dbReference>
<name>A0A934JYQ4_9BACT</name>
<evidence type="ECO:0000256" key="1">
    <source>
        <dbReference type="ARBA" id="ARBA00000024"/>
    </source>
</evidence>
<dbReference type="PANTHER" id="PTHR42945:SF1">
    <property type="entry name" value="HISTIDINE BIOSYNTHESIS BIFUNCTIONAL PROTEIN HIS7"/>
    <property type="match status" value="1"/>
</dbReference>
<evidence type="ECO:0000256" key="9">
    <source>
        <dbReference type="ARBA" id="ARBA00017720"/>
    </source>
</evidence>
<accession>A0A934JYQ4</accession>
<evidence type="ECO:0000259" key="13">
    <source>
        <dbReference type="Pfam" id="PF01502"/>
    </source>
</evidence>
<dbReference type="GO" id="GO:0004636">
    <property type="term" value="F:phosphoribosyl-ATP diphosphatase activity"/>
    <property type="evidence" value="ECO:0007669"/>
    <property type="project" value="UniProtKB-EC"/>
</dbReference>
<organism evidence="14 15">
    <name type="scientific">Candidatus Nephthysia bennettiae</name>
    <dbReference type="NCBI Taxonomy" id="3127016"/>
    <lineage>
        <taxon>Bacteria</taxon>
        <taxon>Bacillati</taxon>
        <taxon>Candidatus Dormiibacterota</taxon>
        <taxon>Candidatus Dormibacteria</taxon>
        <taxon>Candidatus Dormibacterales</taxon>
        <taxon>Candidatus Dormibacteraceae</taxon>
        <taxon>Candidatus Nephthysia</taxon>
    </lineage>
</organism>
<evidence type="ECO:0000256" key="7">
    <source>
        <dbReference type="ARBA" id="ARBA00012414"/>
    </source>
</evidence>
<evidence type="ECO:0000256" key="12">
    <source>
        <dbReference type="ARBA" id="ARBA00023102"/>
    </source>
</evidence>
<sequence>MNPDFSKGPVPAVVQDAETGEVLMLAYQDEEAWRLTRSTGRAWFLSRQRGLWEKGATSGNYLDVVEARLDCDLDSVLLRVHPHGPACHTGARSCFFNSADAPTE</sequence>
<protein>
    <recommendedName>
        <fullName evidence="9">Histidine biosynthesis bifunctional protein HisIE</fullName>
        <ecNumber evidence="8">3.5.4.19</ecNumber>
        <ecNumber evidence="7">3.6.1.31</ecNumber>
    </recommendedName>
</protein>
<dbReference type="FunFam" id="3.10.20.810:FF:000001">
    <property type="entry name" value="Histidine biosynthesis bifunctional protein HisIE"/>
    <property type="match status" value="1"/>
</dbReference>